<dbReference type="Gene3D" id="3.30.530.20">
    <property type="match status" value="1"/>
</dbReference>
<dbReference type="AlphaFoldDB" id="A0A1X7GUB6"/>
<sequence length="156" mass="17683">MIANTATHSLQLVREMNVPAEKLYKAWTTPERMGEWFCPKPWKVTDARSDVRPGGESYILMEGPNGEKIPNYGVYLEVVPNRKLVFTDAYTAGWVPSEKPFMTAIVEFEDLGNGRTKYTATALHWTEEDKKAHEDMGFHEGWGIVAGQLEEVAKTF</sequence>
<dbReference type="SUPFAM" id="SSF55961">
    <property type="entry name" value="Bet v1-like"/>
    <property type="match status" value="1"/>
</dbReference>
<protein>
    <submittedName>
        <fullName evidence="3">Uncharacterized conserved protein YndB, AHSA1/START domain</fullName>
    </submittedName>
</protein>
<keyword evidence="4" id="KW-1185">Reference proteome</keyword>
<comment type="similarity">
    <text evidence="1">Belongs to the AHA1 family.</text>
</comment>
<feature type="domain" description="Activator of Hsp90 ATPase homologue 1/2-like C-terminal" evidence="2">
    <location>
        <begin position="17"/>
        <end position="153"/>
    </location>
</feature>
<dbReference type="CDD" id="cd08896">
    <property type="entry name" value="SRPBCC_CalC_Aha1-like_3"/>
    <property type="match status" value="1"/>
</dbReference>
<gene>
    <name evidence="3" type="ORF">SAMN02982989_4438</name>
</gene>
<dbReference type="STRING" id="464029.SAMN02982989_4438"/>
<dbReference type="EMBL" id="FXAF01000011">
    <property type="protein sequence ID" value="SMF74898.1"/>
    <property type="molecule type" value="Genomic_DNA"/>
</dbReference>
<organism evidence="3 4">
    <name type="scientific">Xaviernesmea oryzae</name>
    <dbReference type="NCBI Taxonomy" id="464029"/>
    <lineage>
        <taxon>Bacteria</taxon>
        <taxon>Pseudomonadati</taxon>
        <taxon>Pseudomonadota</taxon>
        <taxon>Alphaproteobacteria</taxon>
        <taxon>Hyphomicrobiales</taxon>
        <taxon>Rhizobiaceae</taxon>
        <taxon>Rhizobium/Agrobacterium group</taxon>
        <taxon>Xaviernesmea</taxon>
    </lineage>
</organism>
<dbReference type="InterPro" id="IPR023393">
    <property type="entry name" value="START-like_dom_sf"/>
</dbReference>
<name>A0A1X7GUB6_9HYPH</name>
<proteinExistence type="inferred from homology"/>
<dbReference type="Proteomes" id="UP000192903">
    <property type="component" value="Unassembled WGS sequence"/>
</dbReference>
<dbReference type="RefSeq" id="WP_085425008.1">
    <property type="nucleotide sequence ID" value="NZ_FXAF01000011.1"/>
</dbReference>
<accession>A0A1X7GUB6</accession>
<dbReference type="OrthoDB" id="9805228at2"/>
<dbReference type="InterPro" id="IPR013538">
    <property type="entry name" value="ASHA1/2-like_C"/>
</dbReference>
<evidence type="ECO:0000259" key="2">
    <source>
        <dbReference type="Pfam" id="PF08327"/>
    </source>
</evidence>
<dbReference type="Pfam" id="PF08327">
    <property type="entry name" value="AHSA1"/>
    <property type="match status" value="1"/>
</dbReference>
<evidence type="ECO:0000313" key="4">
    <source>
        <dbReference type="Proteomes" id="UP000192903"/>
    </source>
</evidence>
<reference evidence="4" key="1">
    <citation type="submission" date="2017-04" db="EMBL/GenBank/DDBJ databases">
        <authorList>
            <person name="Varghese N."/>
            <person name="Submissions S."/>
        </authorList>
    </citation>
    <scope>NUCLEOTIDE SEQUENCE [LARGE SCALE GENOMIC DNA]</scope>
    <source>
        <strain evidence="4">B4P</strain>
    </source>
</reference>
<evidence type="ECO:0000256" key="1">
    <source>
        <dbReference type="ARBA" id="ARBA00006817"/>
    </source>
</evidence>
<evidence type="ECO:0000313" key="3">
    <source>
        <dbReference type="EMBL" id="SMF74898.1"/>
    </source>
</evidence>